<dbReference type="InterPro" id="IPR005467">
    <property type="entry name" value="His_kinase_dom"/>
</dbReference>
<dbReference type="InterPro" id="IPR004358">
    <property type="entry name" value="Sig_transdc_His_kin-like_C"/>
</dbReference>
<dbReference type="CDD" id="cd00130">
    <property type="entry name" value="PAS"/>
    <property type="match status" value="1"/>
</dbReference>
<dbReference type="GO" id="GO:0016036">
    <property type="term" value="P:cellular response to phosphate starvation"/>
    <property type="evidence" value="ECO:0007669"/>
    <property type="project" value="TreeGrafter"/>
</dbReference>
<keyword evidence="9" id="KW-0067">ATP-binding</keyword>
<dbReference type="GO" id="GO:0005886">
    <property type="term" value="C:plasma membrane"/>
    <property type="evidence" value="ECO:0007669"/>
    <property type="project" value="UniProtKB-SubCell"/>
</dbReference>
<dbReference type="CDD" id="cd00082">
    <property type="entry name" value="HisKA"/>
    <property type="match status" value="1"/>
</dbReference>
<keyword evidence="11 12" id="KW-0472">Membrane</keyword>
<dbReference type="SMART" id="SM00387">
    <property type="entry name" value="HATPase_c"/>
    <property type="match status" value="1"/>
</dbReference>
<dbReference type="Gene3D" id="3.30.565.10">
    <property type="entry name" value="Histidine kinase-like ATPase, C-terminal domain"/>
    <property type="match status" value="1"/>
</dbReference>
<name>A0A9D0ZLA7_9FIRM</name>
<dbReference type="InterPro" id="IPR003661">
    <property type="entry name" value="HisK_dim/P_dom"/>
</dbReference>
<dbReference type="SMART" id="SM00091">
    <property type="entry name" value="PAS"/>
    <property type="match status" value="1"/>
</dbReference>
<keyword evidence="4" id="KW-1003">Cell membrane</keyword>
<dbReference type="InterPro" id="IPR050351">
    <property type="entry name" value="BphY/WalK/GraS-like"/>
</dbReference>
<reference evidence="15" key="2">
    <citation type="journal article" date="2021" name="PeerJ">
        <title>Extensive microbial diversity within the chicken gut microbiome revealed by metagenomics and culture.</title>
        <authorList>
            <person name="Gilroy R."/>
            <person name="Ravi A."/>
            <person name="Getino M."/>
            <person name="Pursley I."/>
            <person name="Horton D.L."/>
            <person name="Alikhan N.F."/>
            <person name="Baker D."/>
            <person name="Gharbi K."/>
            <person name="Hall N."/>
            <person name="Watson M."/>
            <person name="Adriaenssens E.M."/>
            <person name="Foster-Nyarko E."/>
            <person name="Jarju S."/>
            <person name="Secka A."/>
            <person name="Antonio M."/>
            <person name="Oren A."/>
            <person name="Chaudhuri R.R."/>
            <person name="La Ragione R."/>
            <person name="Hildebrand F."/>
            <person name="Pallen M.J."/>
        </authorList>
    </citation>
    <scope>NUCLEOTIDE SEQUENCE</scope>
    <source>
        <strain evidence="15">ChiSjej6B24-2974</strain>
    </source>
</reference>
<evidence type="ECO:0000256" key="2">
    <source>
        <dbReference type="ARBA" id="ARBA00004236"/>
    </source>
</evidence>
<dbReference type="Pfam" id="PF00512">
    <property type="entry name" value="HisKA"/>
    <property type="match status" value="1"/>
</dbReference>
<dbReference type="InterPro" id="IPR035965">
    <property type="entry name" value="PAS-like_dom_sf"/>
</dbReference>
<evidence type="ECO:0000256" key="3">
    <source>
        <dbReference type="ARBA" id="ARBA00012438"/>
    </source>
</evidence>
<organism evidence="15 16">
    <name type="scientific">Candidatus Pullichristensenella stercorigallinarum</name>
    <dbReference type="NCBI Taxonomy" id="2840909"/>
    <lineage>
        <taxon>Bacteria</taxon>
        <taxon>Bacillati</taxon>
        <taxon>Bacillota</taxon>
        <taxon>Clostridia</taxon>
        <taxon>Candidatus Pullichristensenella</taxon>
    </lineage>
</organism>
<dbReference type="SUPFAM" id="SSF47384">
    <property type="entry name" value="Homodimeric domain of signal transducing histidine kinase"/>
    <property type="match status" value="1"/>
</dbReference>
<dbReference type="GO" id="GO:0004721">
    <property type="term" value="F:phosphoprotein phosphatase activity"/>
    <property type="evidence" value="ECO:0007669"/>
    <property type="project" value="TreeGrafter"/>
</dbReference>
<keyword evidence="7" id="KW-0547">Nucleotide-binding</keyword>
<dbReference type="GO" id="GO:0000155">
    <property type="term" value="F:phosphorelay sensor kinase activity"/>
    <property type="evidence" value="ECO:0007669"/>
    <property type="project" value="InterPro"/>
</dbReference>
<keyword evidence="12" id="KW-1133">Transmembrane helix</keyword>
<evidence type="ECO:0000256" key="9">
    <source>
        <dbReference type="ARBA" id="ARBA00022840"/>
    </source>
</evidence>
<evidence type="ECO:0000256" key="6">
    <source>
        <dbReference type="ARBA" id="ARBA00022679"/>
    </source>
</evidence>
<dbReference type="Gene3D" id="3.30.450.20">
    <property type="entry name" value="PAS domain"/>
    <property type="match status" value="1"/>
</dbReference>
<dbReference type="GO" id="GO:0005524">
    <property type="term" value="F:ATP binding"/>
    <property type="evidence" value="ECO:0007669"/>
    <property type="project" value="UniProtKB-KW"/>
</dbReference>
<dbReference type="EC" id="2.7.13.3" evidence="3"/>
<gene>
    <name evidence="15" type="ORF">IAA52_06040</name>
</gene>
<dbReference type="InterPro" id="IPR036097">
    <property type="entry name" value="HisK_dim/P_sf"/>
</dbReference>
<feature type="domain" description="Histidine kinase" evidence="13">
    <location>
        <begin position="339"/>
        <end position="552"/>
    </location>
</feature>
<reference evidence="15" key="1">
    <citation type="submission" date="2020-10" db="EMBL/GenBank/DDBJ databases">
        <authorList>
            <person name="Gilroy R."/>
        </authorList>
    </citation>
    <scope>NUCLEOTIDE SEQUENCE</scope>
    <source>
        <strain evidence="15">ChiSjej6B24-2974</strain>
    </source>
</reference>
<evidence type="ECO:0000256" key="5">
    <source>
        <dbReference type="ARBA" id="ARBA00022553"/>
    </source>
</evidence>
<keyword evidence="8" id="KW-0418">Kinase</keyword>
<dbReference type="NCBIfam" id="TIGR00229">
    <property type="entry name" value="sensory_box"/>
    <property type="match status" value="1"/>
</dbReference>
<sequence>MRSKIWRSMALTAVLAVVLFAILSMAALYSFFTARTQSALDGEARLIATALEGGAQIDALAAVYPEDRVTLVGSDGSVLYDSDAEAGEMENHLERPEIQQAFATGSGESTRQSDTLGETTIYRALLLEDGTVLRVSGTQQNVLGMVMQLIPAFLALIVVTIIISALASRQATKRIVAPVNALDLDHPLDNDVYEELSPLLKRMHEQRQRIDETVAALTAQRNEFATVTENMAESLLLLNARGEVLFVNRAAEKLLGLSRTECEGKYLLALNRNFQLSEAMEKALRGENAEEEMEMNGRHYRCVASPVLDGGRVTGAVMLVPDITDRFLAEKARREFTANVSHELKTPLTSILGYAEIMQNGVASEDKLRQFAGLIHSEATRLIRLVEDILKLSRLDESRLPDDRRRVSLKGLCEEAAARLAPEAARHGVVIRVEGGECALEGSPSMLGELVYNLVDNAVKYNREGGFVTVSLEEAADGGRSLTVADTGVGIDPADQPHVFERFFRGDRSRSAEGGTGLGLSIVKHVALAHGAKVSLESEVGKGTSIRVDFPA</sequence>
<dbReference type="InterPro" id="IPR000014">
    <property type="entry name" value="PAS"/>
</dbReference>
<dbReference type="PRINTS" id="PR00344">
    <property type="entry name" value="BCTRLSENSOR"/>
</dbReference>
<evidence type="ECO:0000256" key="10">
    <source>
        <dbReference type="ARBA" id="ARBA00023012"/>
    </source>
</evidence>
<protein>
    <recommendedName>
        <fullName evidence="3">histidine kinase</fullName>
        <ecNumber evidence="3">2.7.13.3</ecNumber>
    </recommendedName>
</protein>
<dbReference type="FunFam" id="3.30.565.10:FF:000006">
    <property type="entry name" value="Sensor histidine kinase WalK"/>
    <property type="match status" value="1"/>
</dbReference>
<dbReference type="SUPFAM" id="SSF55785">
    <property type="entry name" value="PYP-like sensor domain (PAS domain)"/>
    <property type="match status" value="1"/>
</dbReference>
<comment type="caution">
    <text evidence="15">The sequence shown here is derived from an EMBL/GenBank/DDBJ whole genome shotgun (WGS) entry which is preliminary data.</text>
</comment>
<dbReference type="Pfam" id="PF00989">
    <property type="entry name" value="PAS"/>
    <property type="match status" value="1"/>
</dbReference>
<evidence type="ECO:0000259" key="13">
    <source>
        <dbReference type="PROSITE" id="PS50109"/>
    </source>
</evidence>
<keyword evidence="12" id="KW-0812">Transmembrane</keyword>
<dbReference type="Gene3D" id="1.10.287.130">
    <property type="match status" value="1"/>
</dbReference>
<evidence type="ECO:0000313" key="15">
    <source>
        <dbReference type="EMBL" id="HIQ82647.1"/>
    </source>
</evidence>
<evidence type="ECO:0000256" key="7">
    <source>
        <dbReference type="ARBA" id="ARBA00022741"/>
    </source>
</evidence>
<evidence type="ECO:0000256" key="8">
    <source>
        <dbReference type="ARBA" id="ARBA00022777"/>
    </source>
</evidence>
<dbReference type="Proteomes" id="UP000824260">
    <property type="component" value="Unassembled WGS sequence"/>
</dbReference>
<feature type="domain" description="PAS" evidence="14">
    <location>
        <begin position="220"/>
        <end position="268"/>
    </location>
</feature>
<evidence type="ECO:0000256" key="12">
    <source>
        <dbReference type="SAM" id="Phobius"/>
    </source>
</evidence>
<dbReference type="PANTHER" id="PTHR45453:SF1">
    <property type="entry name" value="PHOSPHATE REGULON SENSOR PROTEIN PHOR"/>
    <property type="match status" value="1"/>
</dbReference>
<dbReference type="FunFam" id="1.10.287.130:FF:000008">
    <property type="entry name" value="Two-component sensor histidine kinase"/>
    <property type="match status" value="1"/>
</dbReference>
<dbReference type="InterPro" id="IPR003594">
    <property type="entry name" value="HATPase_dom"/>
</dbReference>
<dbReference type="SUPFAM" id="SSF55874">
    <property type="entry name" value="ATPase domain of HSP90 chaperone/DNA topoisomerase II/histidine kinase"/>
    <property type="match status" value="1"/>
</dbReference>
<keyword evidence="6" id="KW-0808">Transferase</keyword>
<dbReference type="EMBL" id="DVFZ01000058">
    <property type="protein sequence ID" value="HIQ82647.1"/>
    <property type="molecule type" value="Genomic_DNA"/>
</dbReference>
<proteinExistence type="predicted"/>
<dbReference type="PANTHER" id="PTHR45453">
    <property type="entry name" value="PHOSPHATE REGULON SENSOR PROTEIN PHOR"/>
    <property type="match status" value="1"/>
</dbReference>
<comment type="subcellular location">
    <subcellularLocation>
        <location evidence="2">Cell membrane</location>
    </subcellularLocation>
</comment>
<feature type="transmembrane region" description="Helical" evidence="12">
    <location>
        <begin position="142"/>
        <end position="167"/>
    </location>
</feature>
<evidence type="ECO:0000256" key="11">
    <source>
        <dbReference type="ARBA" id="ARBA00023136"/>
    </source>
</evidence>
<evidence type="ECO:0000256" key="4">
    <source>
        <dbReference type="ARBA" id="ARBA00022475"/>
    </source>
</evidence>
<dbReference type="InterPro" id="IPR013767">
    <property type="entry name" value="PAS_fold"/>
</dbReference>
<comment type="catalytic activity">
    <reaction evidence="1">
        <text>ATP + protein L-histidine = ADP + protein N-phospho-L-histidine.</text>
        <dbReference type="EC" id="2.7.13.3"/>
    </reaction>
</comment>
<dbReference type="Pfam" id="PF02518">
    <property type="entry name" value="HATPase_c"/>
    <property type="match status" value="1"/>
</dbReference>
<evidence type="ECO:0000313" key="16">
    <source>
        <dbReference type="Proteomes" id="UP000824260"/>
    </source>
</evidence>
<dbReference type="AlphaFoldDB" id="A0A9D0ZLA7"/>
<dbReference type="SMART" id="SM00388">
    <property type="entry name" value="HisKA"/>
    <property type="match status" value="1"/>
</dbReference>
<dbReference type="PROSITE" id="PS50112">
    <property type="entry name" value="PAS"/>
    <property type="match status" value="1"/>
</dbReference>
<keyword evidence="10" id="KW-0902">Two-component regulatory system</keyword>
<dbReference type="InterPro" id="IPR036890">
    <property type="entry name" value="HATPase_C_sf"/>
</dbReference>
<evidence type="ECO:0000256" key="1">
    <source>
        <dbReference type="ARBA" id="ARBA00000085"/>
    </source>
</evidence>
<dbReference type="PROSITE" id="PS50109">
    <property type="entry name" value="HIS_KIN"/>
    <property type="match status" value="1"/>
</dbReference>
<evidence type="ECO:0000259" key="14">
    <source>
        <dbReference type="PROSITE" id="PS50112"/>
    </source>
</evidence>
<accession>A0A9D0ZLA7</accession>
<dbReference type="GO" id="GO:0006355">
    <property type="term" value="P:regulation of DNA-templated transcription"/>
    <property type="evidence" value="ECO:0007669"/>
    <property type="project" value="InterPro"/>
</dbReference>
<keyword evidence="5" id="KW-0597">Phosphoprotein</keyword>